<protein>
    <submittedName>
        <fullName evidence="2">Uncharacterized protein</fullName>
    </submittedName>
</protein>
<dbReference type="RefSeq" id="XP_067065781.1">
    <property type="nucleotide sequence ID" value="XM_067209651.1"/>
</dbReference>
<reference evidence="3" key="2">
    <citation type="journal article" date="2021" name="Sci. Data">
        <title>Chromosome-scale genome sequencing, assembly and annotation of six genomes from subfamily Leishmaniinae.</title>
        <authorList>
            <person name="Almutairi H."/>
            <person name="Urbaniak M.D."/>
            <person name="Bates M.D."/>
            <person name="Jariyapan N."/>
            <person name="Kwakye-Nuako G."/>
            <person name="Thomaz Soccol V."/>
            <person name="Al-Salem W.S."/>
            <person name="Dillon R.J."/>
            <person name="Bates P.A."/>
            <person name="Gatherer D."/>
        </authorList>
    </citation>
    <scope>NUCLEOTIDE SEQUENCE [LARGE SCALE GENOMIC DNA]</scope>
</reference>
<dbReference type="KEGG" id="loi:92363585"/>
<feature type="compositionally biased region" description="Polar residues" evidence="1">
    <location>
        <begin position="133"/>
        <end position="145"/>
    </location>
</feature>
<feature type="region of interest" description="Disordered" evidence="1">
    <location>
        <begin position="104"/>
        <end position="145"/>
    </location>
</feature>
<organism evidence="2 3">
    <name type="scientific">Leishmania orientalis</name>
    <dbReference type="NCBI Taxonomy" id="2249476"/>
    <lineage>
        <taxon>Eukaryota</taxon>
        <taxon>Discoba</taxon>
        <taxon>Euglenozoa</taxon>
        <taxon>Kinetoplastea</taxon>
        <taxon>Metakinetoplastina</taxon>
        <taxon>Trypanosomatida</taxon>
        <taxon>Trypanosomatidae</taxon>
        <taxon>Leishmaniinae</taxon>
        <taxon>Leishmania</taxon>
    </lineage>
</organism>
<evidence type="ECO:0000313" key="3">
    <source>
        <dbReference type="Proteomes" id="UP000674143"/>
    </source>
</evidence>
<sequence>MANTSAASGVGLPQPVERAPVTTAEAVAARSTLAVAASPTAVIEAPGGGVVELPRGPPYEGVFLQPSTFRLNTTGSDILWVLHESNGIVAEYLDNCTSALPPVRSPESAGAKSMTTTIPSATSGNECKGSEGAASQTHRGSSGTATTEQLTAFAVVAAEIARCLNGAGSTTASMVSFDYVIKPARRRTISEAETAALRADPLTSQLVATRVNRMEEVVPGTSPYAKN</sequence>
<keyword evidence="3" id="KW-1185">Reference proteome</keyword>
<proteinExistence type="predicted"/>
<comment type="caution">
    <text evidence="2">The sequence shown here is derived from an EMBL/GenBank/DDBJ whole genome shotgun (WGS) entry which is preliminary data.</text>
</comment>
<feature type="compositionally biased region" description="Polar residues" evidence="1">
    <location>
        <begin position="113"/>
        <end position="125"/>
    </location>
</feature>
<evidence type="ECO:0000256" key="1">
    <source>
        <dbReference type="SAM" id="MobiDB-lite"/>
    </source>
</evidence>
<reference evidence="3" key="1">
    <citation type="journal article" date="2021" name="Microbiol. Resour. Announc.">
        <title>LGAAP: Leishmaniinae Genome Assembly and Annotation Pipeline.</title>
        <authorList>
            <person name="Almutairi H."/>
            <person name="Urbaniak M.D."/>
            <person name="Bates M.D."/>
            <person name="Jariyapan N."/>
            <person name="Kwakye-Nuako G."/>
            <person name="Thomaz-Soccol V."/>
            <person name="Al-Salem W.S."/>
            <person name="Dillon R.J."/>
            <person name="Bates P.A."/>
            <person name="Gatherer D."/>
        </authorList>
    </citation>
    <scope>NUCLEOTIDE SEQUENCE [LARGE SCALE GENOMIC DNA]</scope>
</reference>
<name>A0A836H9G7_9TRYP</name>
<gene>
    <name evidence="2" type="ORF">LSCM4_07773</name>
</gene>
<evidence type="ECO:0000313" key="2">
    <source>
        <dbReference type="EMBL" id="KAG5487284.1"/>
    </source>
</evidence>
<dbReference type="Proteomes" id="UP000674143">
    <property type="component" value="Unassembled WGS sequence"/>
</dbReference>
<dbReference type="EMBL" id="JAFHLR010000006">
    <property type="protein sequence ID" value="KAG5487284.1"/>
    <property type="molecule type" value="Genomic_DNA"/>
</dbReference>
<dbReference type="GeneID" id="92363585"/>
<dbReference type="AlphaFoldDB" id="A0A836H9G7"/>
<accession>A0A836H9G7</accession>